<dbReference type="RefSeq" id="WP_145224835.1">
    <property type="nucleotide sequence ID" value="NZ_VIVQ01000001.1"/>
</dbReference>
<dbReference type="PANTHER" id="PTHR43244:SF1">
    <property type="entry name" value="5,10-METHYLENETETRAHYDROMETHANOPTERIN REDUCTASE"/>
    <property type="match status" value="1"/>
</dbReference>
<evidence type="ECO:0000259" key="2">
    <source>
        <dbReference type="Pfam" id="PF00296"/>
    </source>
</evidence>
<dbReference type="PANTHER" id="PTHR43244">
    <property type="match status" value="1"/>
</dbReference>
<evidence type="ECO:0000313" key="4">
    <source>
        <dbReference type="Proteomes" id="UP000318297"/>
    </source>
</evidence>
<keyword evidence="3" id="KW-0503">Monooxygenase</keyword>
<gene>
    <name evidence="3" type="ORF">BKA23_0287</name>
</gene>
<dbReference type="GO" id="GO:0016705">
    <property type="term" value="F:oxidoreductase activity, acting on paired donors, with incorporation or reduction of molecular oxygen"/>
    <property type="evidence" value="ECO:0007669"/>
    <property type="project" value="InterPro"/>
</dbReference>
<dbReference type="InterPro" id="IPR036661">
    <property type="entry name" value="Luciferase-like_sf"/>
</dbReference>
<keyword evidence="4" id="KW-1185">Reference proteome</keyword>
<dbReference type="SUPFAM" id="SSF51679">
    <property type="entry name" value="Bacterial luciferase-like"/>
    <property type="match status" value="1"/>
</dbReference>
<feature type="domain" description="Luciferase-like" evidence="2">
    <location>
        <begin position="1"/>
        <end position="231"/>
    </location>
</feature>
<reference evidence="3 4" key="1">
    <citation type="submission" date="2019-06" db="EMBL/GenBank/DDBJ databases">
        <title>Sequencing the genomes of 1000 actinobacteria strains.</title>
        <authorList>
            <person name="Klenk H.-P."/>
        </authorList>
    </citation>
    <scope>NUCLEOTIDE SEQUENCE [LARGE SCALE GENOMIC DNA]</scope>
    <source>
        <strain evidence="3 4">DSM 19560</strain>
    </source>
</reference>
<evidence type="ECO:0000313" key="3">
    <source>
        <dbReference type="EMBL" id="TWE11517.1"/>
    </source>
</evidence>
<protein>
    <submittedName>
        <fullName evidence="3">Luciferase-like monooxygenase</fullName>
    </submittedName>
</protein>
<dbReference type="Gene3D" id="3.20.20.30">
    <property type="entry name" value="Luciferase-like domain"/>
    <property type="match status" value="1"/>
</dbReference>
<dbReference type="InterPro" id="IPR011251">
    <property type="entry name" value="Luciferase-like_dom"/>
</dbReference>
<proteinExistence type="predicted"/>
<dbReference type="Pfam" id="PF00296">
    <property type="entry name" value="Bac_luciferase"/>
    <property type="match status" value="1"/>
</dbReference>
<dbReference type="AlphaFoldDB" id="A0A561E7B9"/>
<dbReference type="EMBL" id="VIVQ01000001">
    <property type="protein sequence ID" value="TWE11517.1"/>
    <property type="molecule type" value="Genomic_DNA"/>
</dbReference>
<comment type="caution">
    <text evidence="3">The sequence shown here is derived from an EMBL/GenBank/DDBJ whole genome shotgun (WGS) entry which is preliminary data.</text>
</comment>
<dbReference type="InterPro" id="IPR050564">
    <property type="entry name" value="F420-G6PD/mer"/>
</dbReference>
<accession>A0A561E7B9</accession>
<evidence type="ECO:0000256" key="1">
    <source>
        <dbReference type="ARBA" id="ARBA00023002"/>
    </source>
</evidence>
<organism evidence="3 4">
    <name type="scientific">Rudaeicoccus suwonensis</name>
    <dbReference type="NCBI Taxonomy" id="657409"/>
    <lineage>
        <taxon>Bacteria</taxon>
        <taxon>Bacillati</taxon>
        <taxon>Actinomycetota</taxon>
        <taxon>Actinomycetes</taxon>
        <taxon>Micrococcales</taxon>
        <taxon>Dermacoccaceae</taxon>
        <taxon>Rudaeicoccus</taxon>
    </lineage>
</organism>
<dbReference type="GO" id="GO:0004497">
    <property type="term" value="F:monooxygenase activity"/>
    <property type="evidence" value="ECO:0007669"/>
    <property type="project" value="UniProtKB-KW"/>
</dbReference>
<dbReference type="Proteomes" id="UP000318297">
    <property type="component" value="Unassembled WGS sequence"/>
</dbReference>
<dbReference type="OrthoDB" id="7374740at2"/>
<sequence>MRFGITILPEHRWSEAEPKWRAAEDMGFDHAWTYDHLVWAGLPDAPWFGTTPTLTAAALATKTIRLGTFVTSPNFRHPVTFSRDVLALDDISGGRFMCGMGTGGDLDSRLLGEALTLRERTDRFAEFVVLLDRMLTSDHVSFDGAFFAADDARSLPGCVQQPRVPFLIAANGPKSLRLAAENGQGWITYGKAADTDEQWWQGLSELSARLDDALAAAGRSDDAAFERHLSVDGRPQFSLESVDRFEDLAGRAAEAGFTDMTIHWPRPDAPYAGSLRTLEAVAAQSLPRFQRQ</sequence>
<name>A0A561E7B9_9MICO</name>
<keyword evidence="1" id="KW-0560">Oxidoreductase</keyword>